<dbReference type="Gene3D" id="1.10.530.10">
    <property type="match status" value="1"/>
</dbReference>
<dbReference type="GO" id="GO:0016829">
    <property type="term" value="F:lyase activity"/>
    <property type="evidence" value="ECO:0007669"/>
    <property type="project" value="UniProtKB-KW"/>
</dbReference>
<feature type="chain" id="PRO_5046436651" evidence="3">
    <location>
        <begin position="23"/>
        <end position="263"/>
    </location>
</feature>
<dbReference type="SUPFAM" id="SSF53955">
    <property type="entry name" value="Lysozyme-like"/>
    <property type="match status" value="1"/>
</dbReference>
<dbReference type="PANTHER" id="PTHR37423:SF2">
    <property type="entry name" value="MEMBRANE-BOUND LYTIC MUREIN TRANSGLYCOSYLASE C"/>
    <property type="match status" value="1"/>
</dbReference>
<comment type="similarity">
    <text evidence="1">Belongs to the transglycosylase Slt family.</text>
</comment>
<keyword evidence="5" id="KW-0456">Lyase</keyword>
<sequence>MMKPFTSLLLGLLVAFSSTVDAEYERRSPGDRDEATQALTASVDKAMPGHAGTALSKAQLKPLIDRIASRYGVELALVHAIVAAESAYQVQAVSRAGALGLMQVMPETAADYGVTDPQDLFDPKINVETGVRHLRRLLSKYDNDYGRVIMAYNAGEGVVDRTNNRVTYAETLNYTEAVIRFYRRNGGTQPTDDALRHVALLRRTTNRGEARRLMKGYLDPSLLSLKIQPTLSLDRLDPGLHRVGPESRPMFELRPNPSGTFPD</sequence>
<keyword evidence="6" id="KW-1185">Reference proteome</keyword>
<name>A0ABV4B9R1_9GAMM</name>
<dbReference type="PANTHER" id="PTHR37423">
    <property type="entry name" value="SOLUBLE LYTIC MUREIN TRANSGLYCOSYLASE-RELATED"/>
    <property type="match status" value="1"/>
</dbReference>
<feature type="region of interest" description="Disordered" evidence="2">
    <location>
        <begin position="244"/>
        <end position="263"/>
    </location>
</feature>
<reference evidence="5 6" key="1">
    <citation type="submission" date="2024-05" db="EMBL/GenBank/DDBJ databases">
        <title>Genome Sequence and Characterization of the New Strain Purple Sulfur Bacterium of Genus Thioalkalicoccus.</title>
        <authorList>
            <person name="Bryantseva I.A."/>
            <person name="Kyndt J.A."/>
            <person name="Imhoff J.F."/>
        </authorList>
    </citation>
    <scope>NUCLEOTIDE SEQUENCE [LARGE SCALE GENOMIC DNA]</scope>
    <source>
        <strain evidence="5 6">Um2</strain>
    </source>
</reference>
<accession>A0ABV4B9R1</accession>
<evidence type="ECO:0000256" key="3">
    <source>
        <dbReference type="SAM" id="SignalP"/>
    </source>
</evidence>
<proteinExistence type="inferred from homology"/>
<keyword evidence="3" id="KW-0732">Signal</keyword>
<evidence type="ECO:0000256" key="1">
    <source>
        <dbReference type="ARBA" id="ARBA00007734"/>
    </source>
</evidence>
<dbReference type="RefSeq" id="WP_369665280.1">
    <property type="nucleotide sequence ID" value="NZ_JBDKXB010000001.1"/>
</dbReference>
<evidence type="ECO:0000256" key="2">
    <source>
        <dbReference type="SAM" id="MobiDB-lite"/>
    </source>
</evidence>
<evidence type="ECO:0000259" key="4">
    <source>
        <dbReference type="Pfam" id="PF01464"/>
    </source>
</evidence>
<dbReference type="Pfam" id="PF01464">
    <property type="entry name" value="SLT"/>
    <property type="match status" value="1"/>
</dbReference>
<gene>
    <name evidence="5" type="ORF">ABC977_00560</name>
</gene>
<dbReference type="InterPro" id="IPR008258">
    <property type="entry name" value="Transglycosylase_SLT_dom_1"/>
</dbReference>
<organism evidence="5 6">
    <name type="scientific">Thioalkalicoccus limnaeus</name>
    <dbReference type="NCBI Taxonomy" id="120681"/>
    <lineage>
        <taxon>Bacteria</taxon>
        <taxon>Pseudomonadati</taxon>
        <taxon>Pseudomonadota</taxon>
        <taxon>Gammaproteobacteria</taxon>
        <taxon>Chromatiales</taxon>
        <taxon>Chromatiaceae</taxon>
        <taxon>Thioalkalicoccus</taxon>
    </lineage>
</organism>
<dbReference type="EMBL" id="JBDKXB010000001">
    <property type="protein sequence ID" value="MEY6430897.1"/>
    <property type="molecule type" value="Genomic_DNA"/>
</dbReference>
<evidence type="ECO:0000313" key="5">
    <source>
        <dbReference type="EMBL" id="MEY6430897.1"/>
    </source>
</evidence>
<feature type="domain" description="Transglycosylase SLT" evidence="4">
    <location>
        <begin position="63"/>
        <end position="168"/>
    </location>
</feature>
<feature type="signal peptide" evidence="3">
    <location>
        <begin position="1"/>
        <end position="22"/>
    </location>
</feature>
<comment type="caution">
    <text evidence="5">The sequence shown here is derived from an EMBL/GenBank/DDBJ whole genome shotgun (WGS) entry which is preliminary data.</text>
</comment>
<dbReference type="CDD" id="cd00254">
    <property type="entry name" value="LT-like"/>
    <property type="match status" value="1"/>
</dbReference>
<dbReference type="EC" id="4.2.2.n1" evidence="5"/>
<evidence type="ECO:0000313" key="6">
    <source>
        <dbReference type="Proteomes" id="UP001564408"/>
    </source>
</evidence>
<dbReference type="Proteomes" id="UP001564408">
    <property type="component" value="Unassembled WGS sequence"/>
</dbReference>
<dbReference type="InterPro" id="IPR023346">
    <property type="entry name" value="Lysozyme-like_dom_sf"/>
</dbReference>
<protein>
    <submittedName>
        <fullName evidence="5">Lytic transglycosylase domain-containing protein</fullName>
        <ecNumber evidence="5">4.2.2.n1</ecNumber>
    </submittedName>
</protein>